<dbReference type="InterPro" id="IPR027417">
    <property type="entry name" value="P-loop_NTPase"/>
</dbReference>
<organism evidence="2 3">
    <name type="scientific">Orlajensenia flava</name>
    <dbReference type="NCBI Taxonomy" id="2565934"/>
    <lineage>
        <taxon>Bacteria</taxon>
        <taxon>Bacillati</taxon>
        <taxon>Actinomycetota</taxon>
        <taxon>Actinomycetes</taxon>
        <taxon>Micrococcales</taxon>
        <taxon>Microbacteriaceae</taxon>
        <taxon>Orlajensenia</taxon>
    </lineage>
</organism>
<accession>A0A4S4G040</accession>
<protein>
    <submittedName>
        <fullName evidence="2">ATP-binding protein</fullName>
    </submittedName>
</protein>
<reference evidence="2 3" key="1">
    <citation type="submission" date="2019-04" db="EMBL/GenBank/DDBJ databases">
        <authorList>
            <person name="Jiang L."/>
        </authorList>
    </citation>
    <scope>NUCLEOTIDE SEQUENCE [LARGE SCALE GENOMIC DNA]</scope>
    <source>
        <strain evidence="2 3">YIM 131861</strain>
    </source>
</reference>
<dbReference type="Proteomes" id="UP000307380">
    <property type="component" value="Unassembled WGS sequence"/>
</dbReference>
<comment type="caution">
    <text evidence="2">The sequence shown here is derived from an EMBL/GenBank/DDBJ whole genome shotgun (WGS) entry which is preliminary data.</text>
</comment>
<proteinExistence type="predicted"/>
<dbReference type="Gene3D" id="3.40.50.300">
    <property type="entry name" value="P-loop containing nucleotide triphosphate hydrolases"/>
    <property type="match status" value="1"/>
</dbReference>
<dbReference type="EMBL" id="SSSN01000003">
    <property type="protein sequence ID" value="THG35852.1"/>
    <property type="molecule type" value="Genomic_DNA"/>
</dbReference>
<name>A0A4S4G040_9MICO</name>
<gene>
    <name evidence="2" type="ORF">E6C70_02785</name>
</gene>
<feature type="region of interest" description="Disordered" evidence="1">
    <location>
        <begin position="161"/>
        <end position="180"/>
    </location>
</feature>
<evidence type="ECO:0000313" key="2">
    <source>
        <dbReference type="EMBL" id="THG35852.1"/>
    </source>
</evidence>
<dbReference type="AlphaFoldDB" id="A0A4S4G040"/>
<dbReference type="NCBIfam" id="NF005115">
    <property type="entry name" value="PRK06547.1"/>
    <property type="match status" value="1"/>
</dbReference>
<dbReference type="GO" id="GO:0005524">
    <property type="term" value="F:ATP binding"/>
    <property type="evidence" value="ECO:0007669"/>
    <property type="project" value="UniProtKB-KW"/>
</dbReference>
<sequence>MLERASRAHAPATVVIDGPSGSGKSVFADAVAEHWPDAQLVRLDAFYPGWSGLAAASAAVVEDILLPRSQGRPGGWRRWDWMAGLPAEWHDLDAVRPLIVEGCGALSRAALPFVEVGVWVEAPDAVRKRRALARDAGAFDEHWDMWDAQWRRFEARENPRTSASVIVDGAQPPPVDAARR</sequence>
<dbReference type="SUPFAM" id="SSF52540">
    <property type="entry name" value="P-loop containing nucleoside triphosphate hydrolases"/>
    <property type="match status" value="1"/>
</dbReference>
<keyword evidence="2" id="KW-0547">Nucleotide-binding</keyword>
<feature type="compositionally biased region" description="Pro residues" evidence="1">
    <location>
        <begin position="171"/>
        <end position="180"/>
    </location>
</feature>
<evidence type="ECO:0000256" key="1">
    <source>
        <dbReference type="SAM" id="MobiDB-lite"/>
    </source>
</evidence>
<dbReference type="OrthoDB" id="3237545at2"/>
<evidence type="ECO:0000313" key="3">
    <source>
        <dbReference type="Proteomes" id="UP000307380"/>
    </source>
</evidence>
<keyword evidence="2" id="KW-0067">ATP-binding</keyword>
<keyword evidence="3" id="KW-1185">Reference proteome</keyword>